<dbReference type="SUPFAM" id="SSF48264">
    <property type="entry name" value="Cytochrome P450"/>
    <property type="match status" value="1"/>
</dbReference>
<comment type="cofactor">
    <cofactor evidence="1">
        <name>heme</name>
        <dbReference type="ChEBI" id="CHEBI:30413"/>
    </cofactor>
</comment>
<dbReference type="InterPro" id="IPR001128">
    <property type="entry name" value="Cyt_P450"/>
</dbReference>
<evidence type="ECO:0000256" key="2">
    <source>
        <dbReference type="ARBA" id="ARBA00010617"/>
    </source>
</evidence>
<dbReference type="PRINTS" id="PR00463">
    <property type="entry name" value="EP450I"/>
</dbReference>
<dbReference type="PANTHER" id="PTHR24300:SF327">
    <property type="entry name" value="CYTOCHROME P450 2F2-RELATED"/>
    <property type="match status" value="1"/>
</dbReference>
<keyword evidence="5" id="KW-0732">Signal</keyword>
<name>A0A3B3ZSV7_9GOBI</name>
<dbReference type="AlphaFoldDB" id="A0A3B3ZSV7"/>
<reference evidence="6" key="1">
    <citation type="submission" date="2025-08" db="UniProtKB">
        <authorList>
            <consortium name="Ensembl"/>
        </authorList>
    </citation>
    <scope>IDENTIFICATION</scope>
</reference>
<dbReference type="InterPro" id="IPR036396">
    <property type="entry name" value="Cyt_P450_sf"/>
</dbReference>
<proteinExistence type="inferred from homology"/>
<dbReference type="GO" id="GO:0005737">
    <property type="term" value="C:cytoplasm"/>
    <property type="evidence" value="ECO:0007669"/>
    <property type="project" value="TreeGrafter"/>
</dbReference>
<organism evidence="6 7">
    <name type="scientific">Periophthalmus magnuspinnatus</name>
    <dbReference type="NCBI Taxonomy" id="409849"/>
    <lineage>
        <taxon>Eukaryota</taxon>
        <taxon>Metazoa</taxon>
        <taxon>Chordata</taxon>
        <taxon>Craniata</taxon>
        <taxon>Vertebrata</taxon>
        <taxon>Euteleostomi</taxon>
        <taxon>Actinopterygii</taxon>
        <taxon>Neopterygii</taxon>
        <taxon>Teleostei</taxon>
        <taxon>Neoteleostei</taxon>
        <taxon>Acanthomorphata</taxon>
        <taxon>Gobiaria</taxon>
        <taxon>Gobiiformes</taxon>
        <taxon>Gobioidei</taxon>
        <taxon>Gobiidae</taxon>
        <taxon>Oxudercinae</taxon>
        <taxon>Periophthalmus</taxon>
    </lineage>
</organism>
<dbReference type="GO" id="GO:0006082">
    <property type="term" value="P:organic acid metabolic process"/>
    <property type="evidence" value="ECO:0007669"/>
    <property type="project" value="TreeGrafter"/>
</dbReference>
<protein>
    <submittedName>
        <fullName evidence="6">Uncharacterized protein</fullName>
    </submittedName>
</protein>
<dbReference type="Ensembl" id="ENSPMGT00000007867.1">
    <property type="protein sequence ID" value="ENSPMGP00000007391.1"/>
    <property type="gene ID" value="ENSPMGG00000006125.1"/>
</dbReference>
<evidence type="ECO:0000256" key="1">
    <source>
        <dbReference type="ARBA" id="ARBA00001971"/>
    </source>
</evidence>
<evidence type="ECO:0000313" key="7">
    <source>
        <dbReference type="Proteomes" id="UP000261520"/>
    </source>
</evidence>
<evidence type="ECO:0000256" key="3">
    <source>
        <dbReference type="ARBA" id="ARBA00022723"/>
    </source>
</evidence>
<evidence type="ECO:0000256" key="4">
    <source>
        <dbReference type="ARBA" id="ARBA00023004"/>
    </source>
</evidence>
<dbReference type="InterPro" id="IPR050182">
    <property type="entry name" value="Cytochrome_P450_fam2"/>
</dbReference>
<dbReference type="GO" id="GO:0016712">
    <property type="term" value="F:oxidoreductase activity, acting on paired donors, with incorporation or reduction of molecular oxygen, reduced flavin or flavoprotein as one donor, and incorporation of one atom of oxygen"/>
    <property type="evidence" value="ECO:0007669"/>
    <property type="project" value="TreeGrafter"/>
</dbReference>
<dbReference type="InterPro" id="IPR002401">
    <property type="entry name" value="Cyt_P450_E_grp-I"/>
</dbReference>
<dbReference type="Pfam" id="PF00067">
    <property type="entry name" value="p450"/>
    <property type="match status" value="1"/>
</dbReference>
<dbReference type="GO" id="GO:0020037">
    <property type="term" value="F:heme binding"/>
    <property type="evidence" value="ECO:0007669"/>
    <property type="project" value="InterPro"/>
</dbReference>
<evidence type="ECO:0000313" key="6">
    <source>
        <dbReference type="Ensembl" id="ENSPMGP00000007391.1"/>
    </source>
</evidence>
<keyword evidence="7" id="KW-1185">Reference proteome</keyword>
<dbReference type="Gene3D" id="1.10.630.10">
    <property type="entry name" value="Cytochrome P450"/>
    <property type="match status" value="1"/>
</dbReference>
<dbReference type="STRING" id="409849.ENSPMGP00000007391"/>
<dbReference type="GO" id="GO:0006805">
    <property type="term" value="P:xenobiotic metabolic process"/>
    <property type="evidence" value="ECO:0007669"/>
    <property type="project" value="TreeGrafter"/>
</dbReference>
<evidence type="ECO:0000256" key="5">
    <source>
        <dbReference type="SAM" id="SignalP"/>
    </source>
</evidence>
<keyword evidence="4" id="KW-0408">Iron</keyword>
<reference evidence="6" key="2">
    <citation type="submission" date="2025-09" db="UniProtKB">
        <authorList>
            <consortium name="Ensembl"/>
        </authorList>
    </citation>
    <scope>IDENTIFICATION</scope>
</reference>
<accession>A0A3B3ZSV7</accession>
<sequence>MFVSVLLLWICLCFLFVQFRSRRPKNFPPGPFALPFLGNALNLSLDNPLKYFESLRMTYGNIYSLYIGPRAAVVVSGTQALKEALVNKAVDFAGRPQDTYINAVVEEKGVILADYGTKWKEHRRFALTTMRNFGLGKQSMEQRILGELQHTINKLEKNTGKSLSAQVMFHNIASNVICLVLFAKRFEYDDEFIVKYVENFTEINKMINGPWSFLYDCFPCIRRFPLPFNKAFKRIQVTLKRMTSSIINEHMKTRVPGQP</sequence>
<feature type="signal peptide" evidence="5">
    <location>
        <begin position="1"/>
        <end position="21"/>
    </location>
</feature>
<feature type="chain" id="PRO_5017424304" evidence="5">
    <location>
        <begin position="22"/>
        <end position="259"/>
    </location>
</feature>
<keyword evidence="3" id="KW-0479">Metal-binding</keyword>
<dbReference type="GO" id="GO:0005506">
    <property type="term" value="F:iron ion binding"/>
    <property type="evidence" value="ECO:0007669"/>
    <property type="project" value="InterPro"/>
</dbReference>
<dbReference type="Proteomes" id="UP000261520">
    <property type="component" value="Unplaced"/>
</dbReference>
<dbReference type="PANTHER" id="PTHR24300">
    <property type="entry name" value="CYTOCHROME P450 508A4-RELATED"/>
    <property type="match status" value="1"/>
</dbReference>
<comment type="similarity">
    <text evidence="2">Belongs to the cytochrome P450 family.</text>
</comment>